<dbReference type="Proteomes" id="UP000243459">
    <property type="component" value="Chromosome 10"/>
</dbReference>
<accession>A0A5P1E283</accession>
<dbReference type="Gramene" id="ONK56731">
    <property type="protein sequence ID" value="ONK56731"/>
    <property type="gene ID" value="A4U43_C10F12170"/>
</dbReference>
<feature type="region of interest" description="Disordered" evidence="1">
    <location>
        <begin position="89"/>
        <end position="109"/>
    </location>
</feature>
<evidence type="ECO:0000313" key="2">
    <source>
        <dbReference type="EMBL" id="ONK56731.1"/>
    </source>
</evidence>
<keyword evidence="3" id="KW-1185">Reference proteome</keyword>
<evidence type="ECO:0000256" key="1">
    <source>
        <dbReference type="SAM" id="MobiDB-lite"/>
    </source>
</evidence>
<gene>
    <name evidence="2" type="ORF">A4U43_C10F12170</name>
</gene>
<evidence type="ECO:0000313" key="3">
    <source>
        <dbReference type="Proteomes" id="UP000243459"/>
    </source>
</evidence>
<reference evidence="3" key="1">
    <citation type="journal article" date="2017" name="Nat. Commun.">
        <title>The asparagus genome sheds light on the origin and evolution of a young Y chromosome.</title>
        <authorList>
            <person name="Harkess A."/>
            <person name="Zhou J."/>
            <person name="Xu C."/>
            <person name="Bowers J.E."/>
            <person name="Van der Hulst R."/>
            <person name="Ayyampalayam S."/>
            <person name="Mercati F."/>
            <person name="Riccardi P."/>
            <person name="McKain M.R."/>
            <person name="Kakrana A."/>
            <person name="Tang H."/>
            <person name="Ray J."/>
            <person name="Groenendijk J."/>
            <person name="Arikit S."/>
            <person name="Mathioni S.M."/>
            <person name="Nakano M."/>
            <person name="Shan H."/>
            <person name="Telgmann-Rauber A."/>
            <person name="Kanno A."/>
            <person name="Yue Z."/>
            <person name="Chen H."/>
            <person name="Li W."/>
            <person name="Chen Y."/>
            <person name="Xu X."/>
            <person name="Zhang Y."/>
            <person name="Luo S."/>
            <person name="Chen H."/>
            <person name="Gao J."/>
            <person name="Mao Z."/>
            <person name="Pires J.C."/>
            <person name="Luo M."/>
            <person name="Kudrna D."/>
            <person name="Wing R.A."/>
            <person name="Meyers B.C."/>
            <person name="Yi K."/>
            <person name="Kong H."/>
            <person name="Lavrijsen P."/>
            <person name="Sunseri F."/>
            <person name="Falavigna A."/>
            <person name="Ye Y."/>
            <person name="Leebens-Mack J.H."/>
            <person name="Chen G."/>
        </authorList>
    </citation>
    <scope>NUCLEOTIDE SEQUENCE [LARGE SCALE GENOMIC DNA]</scope>
    <source>
        <strain evidence="3">cv. DH0086</strain>
    </source>
</reference>
<protein>
    <submittedName>
        <fullName evidence="2">Uncharacterized protein</fullName>
    </submittedName>
</protein>
<name>A0A5P1E283_ASPOF</name>
<proteinExistence type="predicted"/>
<sequence>MPYLSQPDVEPCFANARRVEGACRLRESGVSSSAGHGRAVCRSYKLALASAGEEGGQVFVIELAAWHRAVGCRREDKGAFRIVPRAAPINDGAADAGGIEGTSKETPRG</sequence>
<dbReference type="EMBL" id="CM007390">
    <property type="protein sequence ID" value="ONK56731.1"/>
    <property type="molecule type" value="Genomic_DNA"/>
</dbReference>
<dbReference type="AlphaFoldDB" id="A0A5P1E283"/>
<organism evidence="2 3">
    <name type="scientific">Asparagus officinalis</name>
    <name type="common">Garden asparagus</name>
    <dbReference type="NCBI Taxonomy" id="4686"/>
    <lineage>
        <taxon>Eukaryota</taxon>
        <taxon>Viridiplantae</taxon>
        <taxon>Streptophyta</taxon>
        <taxon>Embryophyta</taxon>
        <taxon>Tracheophyta</taxon>
        <taxon>Spermatophyta</taxon>
        <taxon>Magnoliopsida</taxon>
        <taxon>Liliopsida</taxon>
        <taxon>Asparagales</taxon>
        <taxon>Asparagaceae</taxon>
        <taxon>Asparagoideae</taxon>
        <taxon>Asparagus</taxon>
    </lineage>
</organism>